<dbReference type="PANTHER" id="PTHR43731">
    <property type="entry name" value="RHOMBOID PROTEASE"/>
    <property type="match status" value="1"/>
</dbReference>
<keyword evidence="3 7" id="KW-0812">Transmembrane</keyword>
<dbReference type="Pfam" id="PF01694">
    <property type="entry name" value="Rhomboid"/>
    <property type="match status" value="2"/>
</dbReference>
<feature type="transmembrane region" description="Helical" evidence="7">
    <location>
        <begin position="269"/>
        <end position="289"/>
    </location>
</feature>
<evidence type="ECO:0000256" key="4">
    <source>
        <dbReference type="ARBA" id="ARBA00022801"/>
    </source>
</evidence>
<dbReference type="InterPro" id="IPR022764">
    <property type="entry name" value="Peptidase_S54_rhomboid_dom"/>
</dbReference>
<evidence type="ECO:0000256" key="2">
    <source>
        <dbReference type="ARBA" id="ARBA00009045"/>
    </source>
</evidence>
<dbReference type="STRING" id="946122.A0A0C2TFD9"/>
<sequence>MWAEKLVTLSPVWSMQSISNLDIKRAQNAELIKELRDWYANLNASIQNFPALIKPWISLACVSIMQPYADMSEGKRLCWKICLFNAAIYGFWKIRKLQPFMMRSFTHNPLSGLSYTMLTSVFSHKSFLHLLFNCLALESFGSAAYHYLVKEENKATPPILEASASHHFLAFFVSAGLFSSLVSHVVTAKFRFPKLVAELASPAALPRKTDTWAQAVSATVASSKTAAIKEAASAIRPSLGASGAIYACVTVTALAFPESQVALFIPPTYPIPIQWGVGGLMMLDMIGIVRGWRMFDHWAHLGGATFGILYYNYGPAFWHWSRRSLQTDNKKAKS</sequence>
<comment type="similarity">
    <text evidence="2">Belongs to the peptidase S54 family.</text>
</comment>
<keyword evidence="4" id="KW-0378">Hydrolase</keyword>
<dbReference type="EMBL" id="KN818241">
    <property type="protein sequence ID" value="KIL65569.1"/>
    <property type="molecule type" value="Genomic_DNA"/>
</dbReference>
<proteinExistence type="inferred from homology"/>
<dbReference type="SUPFAM" id="SSF144091">
    <property type="entry name" value="Rhomboid-like"/>
    <property type="match status" value="1"/>
</dbReference>
<feature type="transmembrane region" description="Helical" evidence="7">
    <location>
        <begin position="239"/>
        <end position="257"/>
    </location>
</feature>
<dbReference type="InterPro" id="IPR050925">
    <property type="entry name" value="Rhomboid_protease_S54"/>
</dbReference>
<reference evidence="9 10" key="1">
    <citation type="submission" date="2014-04" db="EMBL/GenBank/DDBJ databases">
        <title>Evolutionary Origins and Diversification of the Mycorrhizal Mutualists.</title>
        <authorList>
            <consortium name="DOE Joint Genome Institute"/>
            <consortium name="Mycorrhizal Genomics Consortium"/>
            <person name="Kohler A."/>
            <person name="Kuo A."/>
            <person name="Nagy L.G."/>
            <person name="Floudas D."/>
            <person name="Copeland A."/>
            <person name="Barry K.W."/>
            <person name="Cichocki N."/>
            <person name="Veneault-Fourrey C."/>
            <person name="LaButti K."/>
            <person name="Lindquist E.A."/>
            <person name="Lipzen A."/>
            <person name="Lundell T."/>
            <person name="Morin E."/>
            <person name="Murat C."/>
            <person name="Riley R."/>
            <person name="Ohm R."/>
            <person name="Sun H."/>
            <person name="Tunlid A."/>
            <person name="Henrissat B."/>
            <person name="Grigoriev I.V."/>
            <person name="Hibbett D.S."/>
            <person name="Martin F."/>
        </authorList>
    </citation>
    <scope>NUCLEOTIDE SEQUENCE [LARGE SCALE GENOMIC DNA]</scope>
    <source>
        <strain evidence="9 10">Koide BX008</strain>
    </source>
</reference>
<feature type="domain" description="Peptidase S54 rhomboid" evidence="8">
    <location>
        <begin position="216"/>
        <end position="310"/>
    </location>
</feature>
<evidence type="ECO:0000313" key="9">
    <source>
        <dbReference type="EMBL" id="KIL65569.1"/>
    </source>
</evidence>
<dbReference type="GO" id="GO:0004252">
    <property type="term" value="F:serine-type endopeptidase activity"/>
    <property type="evidence" value="ECO:0007669"/>
    <property type="project" value="InterPro"/>
</dbReference>
<dbReference type="GO" id="GO:0016020">
    <property type="term" value="C:membrane"/>
    <property type="evidence" value="ECO:0007669"/>
    <property type="project" value="UniProtKB-SubCell"/>
</dbReference>
<evidence type="ECO:0000256" key="7">
    <source>
        <dbReference type="SAM" id="Phobius"/>
    </source>
</evidence>
<dbReference type="FunCoup" id="A0A0C2TFD9">
    <property type="interactions" value="343"/>
</dbReference>
<organism evidence="9 10">
    <name type="scientific">Amanita muscaria (strain Koide BX008)</name>
    <dbReference type="NCBI Taxonomy" id="946122"/>
    <lineage>
        <taxon>Eukaryota</taxon>
        <taxon>Fungi</taxon>
        <taxon>Dikarya</taxon>
        <taxon>Basidiomycota</taxon>
        <taxon>Agaricomycotina</taxon>
        <taxon>Agaricomycetes</taxon>
        <taxon>Agaricomycetidae</taxon>
        <taxon>Agaricales</taxon>
        <taxon>Pluteineae</taxon>
        <taxon>Amanitaceae</taxon>
        <taxon>Amanita</taxon>
    </lineage>
</organism>
<dbReference type="GO" id="GO:0006465">
    <property type="term" value="P:signal peptide processing"/>
    <property type="evidence" value="ECO:0007669"/>
    <property type="project" value="TreeGrafter"/>
</dbReference>
<evidence type="ECO:0000256" key="5">
    <source>
        <dbReference type="ARBA" id="ARBA00022989"/>
    </source>
</evidence>
<keyword evidence="10" id="KW-1185">Reference proteome</keyword>
<evidence type="ECO:0000313" key="10">
    <source>
        <dbReference type="Proteomes" id="UP000054549"/>
    </source>
</evidence>
<gene>
    <name evidence="9" type="ORF">M378DRAFT_125395</name>
</gene>
<dbReference type="InterPro" id="IPR035952">
    <property type="entry name" value="Rhomboid-like_sf"/>
</dbReference>
<feature type="transmembrane region" description="Helical" evidence="7">
    <location>
        <begin position="168"/>
        <end position="186"/>
    </location>
</feature>
<protein>
    <recommendedName>
        <fullName evidence="8">Peptidase S54 rhomboid domain-containing protein</fullName>
    </recommendedName>
</protein>
<keyword evidence="6 7" id="KW-0472">Membrane</keyword>
<evidence type="ECO:0000256" key="1">
    <source>
        <dbReference type="ARBA" id="ARBA00004141"/>
    </source>
</evidence>
<feature type="transmembrane region" description="Helical" evidence="7">
    <location>
        <begin position="127"/>
        <end position="148"/>
    </location>
</feature>
<dbReference type="OrthoDB" id="10260614at2759"/>
<dbReference type="AlphaFoldDB" id="A0A0C2TFD9"/>
<dbReference type="HOGENOM" id="CLU_034022_1_0_1"/>
<accession>A0A0C2TFD9</accession>
<evidence type="ECO:0000256" key="3">
    <source>
        <dbReference type="ARBA" id="ARBA00022692"/>
    </source>
</evidence>
<dbReference type="InParanoid" id="A0A0C2TFD9"/>
<keyword evidence="5 7" id="KW-1133">Transmembrane helix</keyword>
<dbReference type="PANTHER" id="PTHR43731:SF14">
    <property type="entry name" value="PRESENILIN-ASSOCIATED RHOMBOID-LIKE PROTEIN, MITOCHONDRIAL"/>
    <property type="match status" value="1"/>
</dbReference>
<evidence type="ECO:0000259" key="8">
    <source>
        <dbReference type="Pfam" id="PF01694"/>
    </source>
</evidence>
<feature type="domain" description="Peptidase S54 rhomboid" evidence="8">
    <location>
        <begin position="115"/>
        <end position="190"/>
    </location>
</feature>
<name>A0A0C2TFD9_AMAMK</name>
<dbReference type="Proteomes" id="UP000054549">
    <property type="component" value="Unassembled WGS sequence"/>
</dbReference>
<dbReference type="Gene3D" id="1.20.1540.10">
    <property type="entry name" value="Rhomboid-like"/>
    <property type="match status" value="1"/>
</dbReference>
<evidence type="ECO:0000256" key="6">
    <source>
        <dbReference type="ARBA" id="ARBA00023136"/>
    </source>
</evidence>
<comment type="subcellular location">
    <subcellularLocation>
        <location evidence="1">Membrane</location>
        <topology evidence="1">Multi-pass membrane protein</topology>
    </subcellularLocation>
</comment>